<proteinExistence type="predicted"/>
<dbReference type="InterPro" id="IPR034577">
    <property type="entry name" value="NIMIN-2"/>
</dbReference>
<gene>
    <name evidence="2" type="ORF">Gorai_009896</name>
</gene>
<evidence type="ECO:0000313" key="3">
    <source>
        <dbReference type="Proteomes" id="UP000593578"/>
    </source>
</evidence>
<evidence type="ECO:0000313" key="2">
    <source>
        <dbReference type="EMBL" id="MBA0592935.1"/>
    </source>
</evidence>
<dbReference type="PANTHER" id="PTHR35735:SF4">
    <property type="entry name" value="PROTEIN NIM1-INTERACTING 2"/>
    <property type="match status" value="1"/>
</dbReference>
<accession>A0A7J8PUI6</accession>
<feature type="region of interest" description="Disordered" evidence="1">
    <location>
        <begin position="58"/>
        <end position="77"/>
    </location>
</feature>
<dbReference type="Proteomes" id="UP000593578">
    <property type="component" value="Unassembled WGS sequence"/>
</dbReference>
<organism evidence="2 3">
    <name type="scientific">Gossypium raimondii</name>
    <name type="common">Peruvian cotton</name>
    <name type="synonym">Gossypium klotzschianum subsp. raimondii</name>
    <dbReference type="NCBI Taxonomy" id="29730"/>
    <lineage>
        <taxon>Eukaryota</taxon>
        <taxon>Viridiplantae</taxon>
        <taxon>Streptophyta</taxon>
        <taxon>Embryophyta</taxon>
        <taxon>Tracheophyta</taxon>
        <taxon>Spermatophyta</taxon>
        <taxon>Magnoliopsida</taxon>
        <taxon>eudicotyledons</taxon>
        <taxon>Gunneridae</taxon>
        <taxon>Pentapetalae</taxon>
        <taxon>rosids</taxon>
        <taxon>malvids</taxon>
        <taxon>Malvales</taxon>
        <taxon>Malvaceae</taxon>
        <taxon>Malvoideae</taxon>
        <taxon>Gossypium</taxon>
    </lineage>
</organism>
<evidence type="ECO:0000256" key="1">
    <source>
        <dbReference type="SAM" id="MobiDB-lite"/>
    </source>
</evidence>
<dbReference type="PANTHER" id="PTHR35735">
    <property type="entry name" value="PROTEIN NIM1-INTERACTING 2"/>
    <property type="match status" value="1"/>
</dbReference>
<dbReference type="GO" id="GO:0010112">
    <property type="term" value="P:regulation of systemic acquired resistance"/>
    <property type="evidence" value="ECO:0007669"/>
    <property type="project" value="InterPro"/>
</dbReference>
<dbReference type="AlphaFoldDB" id="A0A7J8PUI6"/>
<dbReference type="EMBL" id="JABEZZ010000008">
    <property type="protein sequence ID" value="MBA0592935.1"/>
    <property type="molecule type" value="Genomic_DNA"/>
</dbReference>
<protein>
    <submittedName>
        <fullName evidence="2">Uncharacterized protein</fullName>
    </submittedName>
</protein>
<reference evidence="2 3" key="1">
    <citation type="journal article" date="2019" name="Genome Biol. Evol.">
        <title>Insights into the evolution of the New World diploid cottons (Gossypium, subgenus Houzingenia) based on genome sequencing.</title>
        <authorList>
            <person name="Grover C.E."/>
            <person name="Arick M.A. 2nd"/>
            <person name="Thrash A."/>
            <person name="Conover J.L."/>
            <person name="Sanders W.S."/>
            <person name="Peterson D.G."/>
            <person name="Frelichowski J.E."/>
            <person name="Scheffler J.A."/>
            <person name="Scheffler B.E."/>
            <person name="Wendel J.F."/>
        </authorList>
    </citation>
    <scope>NUCLEOTIDE SEQUENCE [LARGE SCALE GENOMIC DNA]</scope>
    <source>
        <strain evidence="2">8</strain>
        <tissue evidence="2">Leaf</tissue>
    </source>
</reference>
<name>A0A7J8PUI6_GOSRA</name>
<comment type="caution">
    <text evidence="2">The sequence shown here is derived from an EMBL/GenBank/DDBJ whole genome shotgun (WGS) entry which is preliminary data.</text>
</comment>
<sequence>MASSWKSIPIWNRWPLLSKYSMSSALFHITSKLILPPKYLASLSKEVRIRRTEMERKSEVKGAVVGESQKRAREETTVTEEEVEEFLAILKRINVAVNYFKKGNRDIRNLTDLRMVEDSLNVEVNDGENVGLDLNADPDTGSDPF</sequence>